<dbReference type="Proteomes" id="UP000027746">
    <property type="component" value="Unassembled WGS sequence"/>
</dbReference>
<dbReference type="EMBL" id="JAMD01000003">
    <property type="protein sequence ID" value="KEJ96715.1"/>
    <property type="molecule type" value="Genomic_DNA"/>
</dbReference>
<comment type="caution">
    <text evidence="2">The sequence shown here is derived from an EMBL/GenBank/DDBJ whole genome shotgun (WGS) entry which is preliminary data.</text>
</comment>
<keyword evidence="3" id="KW-1185">Reference proteome</keyword>
<dbReference type="AlphaFoldDB" id="A0A073J4G8"/>
<keyword evidence="1" id="KW-1133">Transmembrane helix</keyword>
<name>A0A073J4G8_9RHOB</name>
<keyword evidence="1" id="KW-0812">Transmembrane</keyword>
<keyword evidence="1" id="KW-0472">Membrane</keyword>
<protein>
    <submittedName>
        <fullName evidence="2">Uncharacterized protein</fullName>
    </submittedName>
</protein>
<feature type="transmembrane region" description="Helical" evidence="1">
    <location>
        <begin position="156"/>
        <end position="178"/>
    </location>
</feature>
<proteinExistence type="predicted"/>
<dbReference type="RefSeq" id="WP_051694132.1">
    <property type="nucleotide sequence ID" value="NZ_CP054599.1"/>
</dbReference>
<reference evidence="2 3" key="1">
    <citation type="submission" date="2014-01" db="EMBL/GenBank/DDBJ databases">
        <title>Sulfitobacter sp. H3 (MCCC 1A00686) Genome Sequencing.</title>
        <authorList>
            <person name="Lai Q."/>
            <person name="Hong Z."/>
        </authorList>
    </citation>
    <scope>NUCLEOTIDE SEQUENCE [LARGE SCALE GENOMIC DNA]</scope>
    <source>
        <strain evidence="2 3">H3</strain>
    </source>
</reference>
<evidence type="ECO:0000313" key="3">
    <source>
        <dbReference type="Proteomes" id="UP000027746"/>
    </source>
</evidence>
<sequence>MSLAEIPPMERGRLRLFAINKTETEVRAILDEGTHGIQKLLGANDLNPDYIELFRVADLGDLGLDDYLHTGYDIPRAQLDPQAGRLRALEGYVLVVLSLAFRDLNVTLPDTPNLTLIGTFGAPPVEWTTTETITSASADPYSGPPKASRPVSDAAMSGRVATVALLVIFLITALVVWIA</sequence>
<organism evidence="2 3">
    <name type="scientific">Pseudosulfitobacter pseudonitzschiae</name>
    <dbReference type="NCBI Taxonomy" id="1402135"/>
    <lineage>
        <taxon>Bacteria</taxon>
        <taxon>Pseudomonadati</taxon>
        <taxon>Pseudomonadota</taxon>
        <taxon>Alphaproteobacteria</taxon>
        <taxon>Rhodobacterales</taxon>
        <taxon>Roseobacteraceae</taxon>
        <taxon>Pseudosulfitobacter</taxon>
    </lineage>
</organism>
<accession>A0A073J4G8</accession>
<evidence type="ECO:0000256" key="1">
    <source>
        <dbReference type="SAM" id="Phobius"/>
    </source>
</evidence>
<dbReference type="OrthoDB" id="7875742at2"/>
<evidence type="ECO:0000313" key="2">
    <source>
        <dbReference type="EMBL" id="KEJ96715.1"/>
    </source>
</evidence>
<gene>
    <name evidence="2" type="ORF">SUH3_15275</name>
</gene>
<dbReference type="GeneID" id="68868966"/>